<dbReference type="InterPro" id="IPR029063">
    <property type="entry name" value="SAM-dependent_MTases_sf"/>
</dbReference>
<evidence type="ECO:0000313" key="1">
    <source>
        <dbReference type="EMBL" id="XBS68591.1"/>
    </source>
</evidence>
<proteinExistence type="predicted"/>
<dbReference type="AlphaFoldDB" id="A0AAU7Q6J3"/>
<sequence>MYLTPQRAKRVLEAVSGVSAGRCRLFFDYAYAEVIRGEGGVETKICTAEVKVAGEPWQFGIEKGGLAEFLQQYRFLVLKEWVDRNLLTDRDGGCQGNVFDSVSWALAERVN</sequence>
<gene>
    <name evidence="1" type="ORF">ABK905_18280</name>
</gene>
<accession>A0AAU7Q6J3</accession>
<protein>
    <submittedName>
        <fullName evidence="1">Uncharacterized protein</fullName>
    </submittedName>
</protein>
<name>A0AAU7Q6J3_9GAMM</name>
<dbReference type="SUPFAM" id="SSF53335">
    <property type="entry name" value="S-adenosyl-L-methionine-dependent methyltransferases"/>
    <property type="match status" value="1"/>
</dbReference>
<dbReference type="EMBL" id="CP157947">
    <property type="protein sequence ID" value="XBS68591.1"/>
    <property type="molecule type" value="Genomic_DNA"/>
</dbReference>
<reference evidence="1" key="1">
    <citation type="submission" date="2024-06" db="EMBL/GenBank/DDBJ databases">
        <authorList>
            <person name="Coelho C."/>
            <person name="Bento M."/>
            <person name="Garcia E."/>
            <person name="Camelo A."/>
            <person name="Brandao I."/>
            <person name="Espirito Santo C."/>
            <person name="Trovao J."/>
            <person name="Verissimo A."/>
            <person name="Costa J."/>
            <person name="Tiago I."/>
        </authorList>
    </citation>
    <scope>NUCLEOTIDE SEQUENCE</scope>
    <source>
        <strain evidence="1">KWT182</strain>
    </source>
</reference>
<organism evidence="1">
    <name type="scientific">Acerihabitans sp. KWT182</name>
    <dbReference type="NCBI Taxonomy" id="3157919"/>
    <lineage>
        <taxon>Bacteria</taxon>
        <taxon>Pseudomonadati</taxon>
        <taxon>Pseudomonadota</taxon>
        <taxon>Gammaproteobacteria</taxon>
        <taxon>Enterobacterales</taxon>
        <taxon>Pectobacteriaceae</taxon>
        <taxon>Acerihabitans</taxon>
    </lineage>
</organism>